<evidence type="ECO:0000313" key="1">
    <source>
        <dbReference type="EMBL" id="MEQ2259545.1"/>
    </source>
</evidence>
<comment type="caution">
    <text evidence="1">The sequence shown here is derived from an EMBL/GenBank/DDBJ whole genome shotgun (WGS) entry which is preliminary data.</text>
</comment>
<feature type="non-terminal residue" evidence="1">
    <location>
        <position position="1"/>
    </location>
</feature>
<name>A0ABV0VQN9_9TELE</name>
<protein>
    <submittedName>
        <fullName evidence="1">Uncharacterized protein</fullName>
    </submittedName>
</protein>
<dbReference type="Proteomes" id="UP001444071">
    <property type="component" value="Unassembled WGS sequence"/>
</dbReference>
<sequence>VFWEIAIELIGHLYLKEVTMGNEMDKKLNISGDLSGNTAKNASDNQRSRKDAHCCLLLCSTRSSLTEILFVFHKNCTQFFLIISGLQKERK</sequence>
<dbReference type="EMBL" id="JAHRIM010004224">
    <property type="protein sequence ID" value="MEQ2259545.1"/>
    <property type="molecule type" value="Genomic_DNA"/>
</dbReference>
<reference evidence="1 2" key="1">
    <citation type="submission" date="2021-06" db="EMBL/GenBank/DDBJ databases">
        <authorList>
            <person name="Palmer J.M."/>
        </authorList>
    </citation>
    <scope>NUCLEOTIDE SEQUENCE [LARGE SCALE GENOMIC DNA]</scope>
    <source>
        <strain evidence="1 2">XR_2019</strain>
        <tissue evidence="1">Muscle</tissue>
    </source>
</reference>
<evidence type="ECO:0000313" key="2">
    <source>
        <dbReference type="Proteomes" id="UP001444071"/>
    </source>
</evidence>
<keyword evidence="2" id="KW-1185">Reference proteome</keyword>
<accession>A0ABV0VQN9</accession>
<gene>
    <name evidence="1" type="ORF">XENORESO_013490</name>
</gene>
<organism evidence="1 2">
    <name type="scientific">Xenotaenia resolanae</name>
    <dbReference type="NCBI Taxonomy" id="208358"/>
    <lineage>
        <taxon>Eukaryota</taxon>
        <taxon>Metazoa</taxon>
        <taxon>Chordata</taxon>
        <taxon>Craniata</taxon>
        <taxon>Vertebrata</taxon>
        <taxon>Euteleostomi</taxon>
        <taxon>Actinopterygii</taxon>
        <taxon>Neopterygii</taxon>
        <taxon>Teleostei</taxon>
        <taxon>Neoteleostei</taxon>
        <taxon>Acanthomorphata</taxon>
        <taxon>Ovalentaria</taxon>
        <taxon>Atherinomorphae</taxon>
        <taxon>Cyprinodontiformes</taxon>
        <taxon>Goodeidae</taxon>
        <taxon>Xenotaenia</taxon>
    </lineage>
</organism>
<proteinExistence type="predicted"/>